<dbReference type="Proteomes" id="UP001595536">
    <property type="component" value="Unassembled WGS sequence"/>
</dbReference>
<protein>
    <submittedName>
        <fullName evidence="2">Uncharacterized protein</fullName>
    </submittedName>
</protein>
<sequence length="68" mass="7633">MKFPTEFWSVFAAVMMANMLTVALVYGLYLHSKREKGEDDTPWHVVYGSILLPLVLLIAGLHAVLTAR</sequence>
<evidence type="ECO:0000313" key="2">
    <source>
        <dbReference type="EMBL" id="MFC3267277.1"/>
    </source>
</evidence>
<evidence type="ECO:0000313" key="3">
    <source>
        <dbReference type="Proteomes" id="UP001595536"/>
    </source>
</evidence>
<keyword evidence="1" id="KW-0472">Membrane</keyword>
<dbReference type="RefSeq" id="WP_376832475.1">
    <property type="nucleotide sequence ID" value="NZ_JBHLWR010000006.1"/>
</dbReference>
<gene>
    <name evidence="2" type="ORF">ACFOEX_13090</name>
</gene>
<keyword evidence="1" id="KW-1133">Transmembrane helix</keyword>
<evidence type="ECO:0000256" key="1">
    <source>
        <dbReference type="SAM" id="Phobius"/>
    </source>
</evidence>
<keyword evidence="3" id="KW-1185">Reference proteome</keyword>
<feature type="transmembrane region" description="Helical" evidence="1">
    <location>
        <begin position="41"/>
        <end position="65"/>
    </location>
</feature>
<comment type="caution">
    <text evidence="2">The sequence shown here is derived from an EMBL/GenBank/DDBJ whole genome shotgun (WGS) entry which is preliminary data.</text>
</comment>
<reference evidence="3" key="1">
    <citation type="journal article" date="2019" name="Int. J. Syst. Evol. Microbiol.">
        <title>The Global Catalogue of Microorganisms (GCM) 10K type strain sequencing project: providing services to taxonomists for standard genome sequencing and annotation.</title>
        <authorList>
            <consortium name="The Broad Institute Genomics Platform"/>
            <consortium name="The Broad Institute Genome Sequencing Center for Infectious Disease"/>
            <person name="Wu L."/>
            <person name="Ma J."/>
        </authorList>
    </citation>
    <scope>NUCLEOTIDE SEQUENCE [LARGE SCALE GENOMIC DNA]</scope>
    <source>
        <strain evidence="3">CCM 7941</strain>
    </source>
</reference>
<proteinExistence type="predicted"/>
<name>A0ABV7LHK2_9HYPH</name>
<dbReference type="EMBL" id="JBHRUV010000098">
    <property type="protein sequence ID" value="MFC3267277.1"/>
    <property type="molecule type" value="Genomic_DNA"/>
</dbReference>
<organism evidence="2 3">
    <name type="scientific">Camelimonas abortus</name>
    <dbReference type="NCBI Taxonomy" id="1017184"/>
    <lineage>
        <taxon>Bacteria</taxon>
        <taxon>Pseudomonadati</taxon>
        <taxon>Pseudomonadota</taxon>
        <taxon>Alphaproteobacteria</taxon>
        <taxon>Hyphomicrobiales</taxon>
        <taxon>Chelatococcaceae</taxon>
        <taxon>Camelimonas</taxon>
    </lineage>
</organism>
<keyword evidence="1" id="KW-0812">Transmembrane</keyword>
<accession>A0ABV7LHK2</accession>
<feature type="transmembrane region" description="Helical" evidence="1">
    <location>
        <begin position="7"/>
        <end position="29"/>
    </location>
</feature>